<evidence type="ECO:0000313" key="1">
    <source>
        <dbReference type="EMBL" id="CAJ2633709.1"/>
    </source>
</evidence>
<keyword evidence="2" id="KW-1185">Reference proteome</keyword>
<protein>
    <submittedName>
        <fullName evidence="1">Uncharacterized protein</fullName>
    </submittedName>
</protein>
<sequence>MDIKWKLWRTRSRNEVKVHTLGTDSWRSVSEFPFYIVYAQRSGQYVSGTINWLVFTGIKWFIASFDLGSECFQ</sequence>
<name>A0ACB0INA2_TRIPR</name>
<proteinExistence type="predicted"/>
<dbReference type="EMBL" id="CASHSV030000002">
    <property type="protein sequence ID" value="CAJ2633709.1"/>
    <property type="molecule type" value="Genomic_DNA"/>
</dbReference>
<accession>A0ACB0INA2</accession>
<evidence type="ECO:0000313" key="2">
    <source>
        <dbReference type="Proteomes" id="UP001177021"/>
    </source>
</evidence>
<dbReference type="Proteomes" id="UP001177021">
    <property type="component" value="Unassembled WGS sequence"/>
</dbReference>
<organism evidence="1 2">
    <name type="scientific">Trifolium pratense</name>
    <name type="common">Red clover</name>
    <dbReference type="NCBI Taxonomy" id="57577"/>
    <lineage>
        <taxon>Eukaryota</taxon>
        <taxon>Viridiplantae</taxon>
        <taxon>Streptophyta</taxon>
        <taxon>Embryophyta</taxon>
        <taxon>Tracheophyta</taxon>
        <taxon>Spermatophyta</taxon>
        <taxon>Magnoliopsida</taxon>
        <taxon>eudicotyledons</taxon>
        <taxon>Gunneridae</taxon>
        <taxon>Pentapetalae</taxon>
        <taxon>rosids</taxon>
        <taxon>fabids</taxon>
        <taxon>Fabales</taxon>
        <taxon>Fabaceae</taxon>
        <taxon>Papilionoideae</taxon>
        <taxon>50 kb inversion clade</taxon>
        <taxon>NPAAA clade</taxon>
        <taxon>Hologalegina</taxon>
        <taxon>IRL clade</taxon>
        <taxon>Trifolieae</taxon>
        <taxon>Trifolium</taxon>
    </lineage>
</organism>
<reference evidence="1" key="1">
    <citation type="submission" date="2023-10" db="EMBL/GenBank/DDBJ databases">
        <authorList>
            <person name="Rodriguez Cubillos JULIANA M."/>
            <person name="De Vega J."/>
        </authorList>
    </citation>
    <scope>NUCLEOTIDE SEQUENCE</scope>
</reference>
<comment type="caution">
    <text evidence="1">The sequence shown here is derived from an EMBL/GenBank/DDBJ whole genome shotgun (WGS) entry which is preliminary data.</text>
</comment>
<gene>
    <name evidence="1" type="ORF">MILVUS5_LOCUS4755</name>
</gene>